<feature type="signal peptide" evidence="2">
    <location>
        <begin position="1"/>
        <end position="26"/>
    </location>
</feature>
<keyword evidence="2" id="KW-0732">Signal</keyword>
<proteinExistence type="predicted"/>
<organism evidence="3 4">
    <name type="scientific">Levilactobacillus suantsaii</name>
    <dbReference type="NCBI Taxonomy" id="2292255"/>
    <lineage>
        <taxon>Bacteria</taxon>
        <taxon>Bacillati</taxon>
        <taxon>Bacillota</taxon>
        <taxon>Bacilli</taxon>
        <taxon>Lactobacillales</taxon>
        <taxon>Lactobacillaceae</taxon>
        <taxon>Levilactobacillus</taxon>
    </lineage>
</organism>
<gene>
    <name evidence="3" type="ORF">DXH47_05740</name>
</gene>
<evidence type="ECO:0000256" key="1">
    <source>
        <dbReference type="SAM" id="MobiDB-lite"/>
    </source>
</evidence>
<sequence>MKKFWSFCAGAIAVLGLGGVAINASADTMWMPFTHSSQMTHHTGGNMMDGNWSGSSCGSHTGSTQYDHNMMDR</sequence>
<feature type="chain" id="PRO_5044288338" evidence="2">
    <location>
        <begin position="27"/>
        <end position="73"/>
    </location>
</feature>
<dbReference type="RefSeq" id="WP_129032405.1">
    <property type="nucleotide sequence ID" value="NZ_CP059603.1"/>
</dbReference>
<feature type="region of interest" description="Disordered" evidence="1">
    <location>
        <begin position="54"/>
        <end position="73"/>
    </location>
</feature>
<dbReference type="AlphaFoldDB" id="A0A4Q0VKF0"/>
<reference evidence="3 4" key="1">
    <citation type="submission" date="2018-08" db="EMBL/GenBank/DDBJ databases">
        <title>Lactobacillus suantsai sp. nov., isolated from traditional fermented suan-tsai in Taiwan.</title>
        <authorList>
            <person name="Huang C.-H."/>
        </authorList>
    </citation>
    <scope>NUCLEOTIDE SEQUENCE [LARGE SCALE GENOMIC DNA]</scope>
    <source>
        <strain evidence="3 4">BCRC 12945</strain>
    </source>
</reference>
<accession>A0A4Q0VKF0</accession>
<dbReference type="EMBL" id="QXIL01000008">
    <property type="protein sequence ID" value="RXI78739.1"/>
    <property type="molecule type" value="Genomic_DNA"/>
</dbReference>
<protein>
    <submittedName>
        <fullName evidence="3">Uncharacterized protein</fullName>
    </submittedName>
</protein>
<name>A0A4Q0VKF0_9LACO</name>
<evidence type="ECO:0000256" key="2">
    <source>
        <dbReference type="SAM" id="SignalP"/>
    </source>
</evidence>
<keyword evidence="4" id="KW-1185">Reference proteome</keyword>
<dbReference type="Proteomes" id="UP000290602">
    <property type="component" value="Unassembled WGS sequence"/>
</dbReference>
<evidence type="ECO:0000313" key="3">
    <source>
        <dbReference type="EMBL" id="RXI78739.1"/>
    </source>
</evidence>
<comment type="caution">
    <text evidence="3">The sequence shown here is derived from an EMBL/GenBank/DDBJ whole genome shotgun (WGS) entry which is preliminary data.</text>
</comment>
<evidence type="ECO:0000313" key="4">
    <source>
        <dbReference type="Proteomes" id="UP000290602"/>
    </source>
</evidence>
<feature type="compositionally biased region" description="Low complexity" evidence="1">
    <location>
        <begin position="54"/>
        <end position="64"/>
    </location>
</feature>